<keyword evidence="7" id="KW-1185">Reference proteome</keyword>
<feature type="compositionally biased region" description="Low complexity" evidence="4">
    <location>
        <begin position="275"/>
        <end position="309"/>
    </location>
</feature>
<evidence type="ECO:0000259" key="5">
    <source>
        <dbReference type="PROSITE" id="PS51634"/>
    </source>
</evidence>
<dbReference type="PANTHER" id="PTHR12446">
    <property type="entry name" value="TESMIN/TSO1-RELATED"/>
    <property type="match status" value="1"/>
</dbReference>
<evidence type="ECO:0000256" key="2">
    <source>
        <dbReference type="ARBA" id="ARBA00007267"/>
    </source>
</evidence>
<keyword evidence="3" id="KW-0539">Nucleus</keyword>
<name>A0AAD5GZM0_9CHLO</name>
<feature type="compositionally biased region" description="Low complexity" evidence="4">
    <location>
        <begin position="331"/>
        <end position="355"/>
    </location>
</feature>
<feature type="compositionally biased region" description="Low complexity" evidence="4">
    <location>
        <begin position="363"/>
        <end position="379"/>
    </location>
</feature>
<dbReference type="SMART" id="SM01114">
    <property type="entry name" value="CXC"/>
    <property type="match status" value="2"/>
</dbReference>
<evidence type="ECO:0000256" key="4">
    <source>
        <dbReference type="SAM" id="MobiDB-lite"/>
    </source>
</evidence>
<feature type="domain" description="CRC" evidence="5">
    <location>
        <begin position="81"/>
        <end position="196"/>
    </location>
</feature>
<evidence type="ECO:0000313" key="7">
    <source>
        <dbReference type="Proteomes" id="UP001205105"/>
    </source>
</evidence>
<dbReference type="InterPro" id="IPR033467">
    <property type="entry name" value="Tesmin/TSO1-like_CXC"/>
</dbReference>
<protein>
    <recommendedName>
        <fullName evidence="5">CRC domain-containing protein</fullName>
    </recommendedName>
</protein>
<sequence>MQQQAPGISPALPAGMLPLAAPGAAAFFAARPPGQLQQPFFMPVPQQMAAAAAAAAAAGDAASRRPASRPSSRSSSGAAAAKKYCNCKNSRCLKLYCECFASGRYCDGCNCSNCYNNRDHEATRQAAVEAILERNPNAFRPKIAGGSDSRHAGGARHNKGCNCKKSGCLKKYCECFQAGIVCSDNCKCLDCKNYEGSEAREALISPQVIKPQVVEKLAMLLMVVSHCYHNQPAAVCFFFPQVIKPQVVEKLAMLLMVVSQEEHDRRLGLAPPTDGEQQQQQREQQQQHQAQQPGDQQPGEQQQQQTQQPGTNGLQAAAGVAAAVKQEPGEATAMDVDAPAAAAASDQPQQGPAANGPGGGGSSSPAAGAAGTAGAAGDAAEWEAQERLVLSEFRDTLQVCE</sequence>
<evidence type="ECO:0000313" key="6">
    <source>
        <dbReference type="EMBL" id="KAI7838551.1"/>
    </source>
</evidence>
<comment type="similarity">
    <text evidence="2">Belongs to the lin-54 family.</text>
</comment>
<reference evidence="6" key="1">
    <citation type="submission" date="2020-11" db="EMBL/GenBank/DDBJ databases">
        <title>Chlorella ohadii genome sequencing and assembly.</title>
        <authorList>
            <person name="Murik O."/>
            <person name="Treves H."/>
            <person name="Kedem I."/>
            <person name="Shotland Y."/>
            <person name="Kaplan A."/>
        </authorList>
    </citation>
    <scope>NUCLEOTIDE SEQUENCE</scope>
    <source>
        <strain evidence="6">1</strain>
    </source>
</reference>
<dbReference type="Pfam" id="PF03638">
    <property type="entry name" value="TCR"/>
    <property type="match status" value="2"/>
</dbReference>
<comment type="subcellular location">
    <subcellularLocation>
        <location evidence="1">Nucleus</location>
    </subcellularLocation>
</comment>
<evidence type="ECO:0000256" key="1">
    <source>
        <dbReference type="ARBA" id="ARBA00004123"/>
    </source>
</evidence>
<dbReference type="PROSITE" id="PS51634">
    <property type="entry name" value="CRC"/>
    <property type="match status" value="1"/>
</dbReference>
<dbReference type="EMBL" id="JADXDR010000123">
    <property type="protein sequence ID" value="KAI7838551.1"/>
    <property type="molecule type" value="Genomic_DNA"/>
</dbReference>
<gene>
    <name evidence="6" type="ORF">COHA_007625</name>
</gene>
<dbReference type="InterPro" id="IPR005172">
    <property type="entry name" value="CRC"/>
</dbReference>
<dbReference type="AlphaFoldDB" id="A0AAD5GZM0"/>
<feature type="region of interest" description="Disordered" evidence="4">
    <location>
        <begin position="265"/>
        <end position="381"/>
    </location>
</feature>
<dbReference type="PANTHER" id="PTHR12446:SF34">
    <property type="entry name" value="PROTEIN LIN-54 HOMOLOG"/>
    <property type="match status" value="1"/>
</dbReference>
<proteinExistence type="inferred from homology"/>
<accession>A0AAD5GZM0</accession>
<dbReference type="InterPro" id="IPR028307">
    <property type="entry name" value="Lin-54_fam"/>
</dbReference>
<dbReference type="Proteomes" id="UP001205105">
    <property type="component" value="Unassembled WGS sequence"/>
</dbReference>
<comment type="caution">
    <text evidence="6">The sequence shown here is derived from an EMBL/GenBank/DDBJ whole genome shotgun (WGS) entry which is preliminary data.</text>
</comment>
<dbReference type="GO" id="GO:0005634">
    <property type="term" value="C:nucleus"/>
    <property type="evidence" value="ECO:0007669"/>
    <property type="project" value="UniProtKB-SubCell"/>
</dbReference>
<evidence type="ECO:0000256" key="3">
    <source>
        <dbReference type="ARBA" id="ARBA00023242"/>
    </source>
</evidence>
<dbReference type="GO" id="GO:0006355">
    <property type="term" value="P:regulation of DNA-templated transcription"/>
    <property type="evidence" value="ECO:0007669"/>
    <property type="project" value="TreeGrafter"/>
</dbReference>
<organism evidence="6 7">
    <name type="scientific">Chlorella ohadii</name>
    <dbReference type="NCBI Taxonomy" id="2649997"/>
    <lineage>
        <taxon>Eukaryota</taxon>
        <taxon>Viridiplantae</taxon>
        <taxon>Chlorophyta</taxon>
        <taxon>core chlorophytes</taxon>
        <taxon>Trebouxiophyceae</taxon>
        <taxon>Chlorellales</taxon>
        <taxon>Chlorellaceae</taxon>
        <taxon>Chlorella clade</taxon>
        <taxon>Chlorella</taxon>
    </lineage>
</organism>